<proteinExistence type="predicted"/>
<feature type="domain" description="HTH luxR-type" evidence="3">
    <location>
        <begin position="244"/>
        <end position="309"/>
    </location>
</feature>
<dbReference type="Proteomes" id="UP000321374">
    <property type="component" value="Unassembled WGS sequence"/>
</dbReference>
<keyword evidence="1" id="KW-0238">DNA-binding</keyword>
<evidence type="ECO:0000313" key="5">
    <source>
        <dbReference type="EMBL" id="TXI36842.1"/>
    </source>
</evidence>
<dbReference type="RefSeq" id="WP_018985913.1">
    <property type="nucleotide sequence ID" value="NZ_CP033953.1"/>
</dbReference>
<sequence length="311" mass="34564">MTTSPNHTVLIVDDVPENLAYLHDALDESGYQVYVANSGEMALQVAHLMQPHVILMDAMMPGLDGFATCRRIKAAAETQHIPVIFMTGLTEVEHVTMAFDAGGVDYVTKPVRPAEVLARLKVHVQNATKMHQATSALDAFGQATIAILPTDKRLVWQTPLAKQYLEQYFAEWAAKEAYSAVQTLPPMIYLWLESCIQQFSSGQSMQTLNVNQGNARLSLTVANTSEEQWVVVLREYSDEAQIESLGKLFQLTKRESEVLYWTVKGKTNKDVGEILGTSPRTINKHLEHVFQKLGVETRTAAASLVASKIKF</sequence>
<protein>
    <submittedName>
        <fullName evidence="5">Response regulator transcription factor</fullName>
    </submittedName>
</protein>
<feature type="modified residue" description="4-aspartylphosphate" evidence="2">
    <location>
        <position position="57"/>
    </location>
</feature>
<dbReference type="PROSITE" id="PS50043">
    <property type="entry name" value="HTH_LUXR_2"/>
    <property type="match status" value="1"/>
</dbReference>
<evidence type="ECO:0000259" key="3">
    <source>
        <dbReference type="PROSITE" id="PS50043"/>
    </source>
</evidence>
<dbReference type="Pfam" id="PF00072">
    <property type="entry name" value="Response_reg"/>
    <property type="match status" value="1"/>
</dbReference>
<dbReference type="EMBL" id="SSGG01000075">
    <property type="protein sequence ID" value="TXI36842.1"/>
    <property type="molecule type" value="Genomic_DNA"/>
</dbReference>
<comment type="caution">
    <text evidence="5">The sequence shown here is derived from an EMBL/GenBank/DDBJ whole genome shotgun (WGS) entry which is preliminary data.</text>
</comment>
<dbReference type="InterPro" id="IPR011006">
    <property type="entry name" value="CheY-like_superfamily"/>
</dbReference>
<dbReference type="InterPro" id="IPR016032">
    <property type="entry name" value="Sig_transdc_resp-reg_C-effctor"/>
</dbReference>
<dbReference type="STRING" id="1122236.GCA_000378225_00945"/>
<feature type="domain" description="Response regulatory" evidence="4">
    <location>
        <begin position="8"/>
        <end position="124"/>
    </location>
</feature>
<dbReference type="GO" id="GO:0003677">
    <property type="term" value="F:DNA binding"/>
    <property type="evidence" value="ECO:0007669"/>
    <property type="project" value="UniProtKB-KW"/>
</dbReference>
<dbReference type="SMART" id="SM00448">
    <property type="entry name" value="REC"/>
    <property type="match status" value="1"/>
</dbReference>
<dbReference type="SUPFAM" id="SSF52172">
    <property type="entry name" value="CheY-like"/>
    <property type="match status" value="1"/>
</dbReference>
<dbReference type="Pfam" id="PF00196">
    <property type="entry name" value="GerE"/>
    <property type="match status" value="1"/>
</dbReference>
<dbReference type="SMART" id="SM00421">
    <property type="entry name" value="HTH_LUXR"/>
    <property type="match status" value="1"/>
</dbReference>
<dbReference type="GO" id="GO:0006355">
    <property type="term" value="P:regulation of DNA-templated transcription"/>
    <property type="evidence" value="ECO:0007669"/>
    <property type="project" value="InterPro"/>
</dbReference>
<dbReference type="InterPro" id="IPR039420">
    <property type="entry name" value="WalR-like"/>
</dbReference>
<dbReference type="OrthoDB" id="8874570at2"/>
<evidence type="ECO:0000313" key="6">
    <source>
        <dbReference type="Proteomes" id="UP000321374"/>
    </source>
</evidence>
<dbReference type="InterPro" id="IPR000792">
    <property type="entry name" value="Tscrpt_reg_LuxR_C"/>
</dbReference>
<dbReference type="CDD" id="cd19920">
    <property type="entry name" value="REC_PA4781-like"/>
    <property type="match status" value="1"/>
</dbReference>
<evidence type="ECO:0000259" key="4">
    <source>
        <dbReference type="PROSITE" id="PS50110"/>
    </source>
</evidence>
<dbReference type="InterPro" id="IPR001789">
    <property type="entry name" value="Sig_transdc_resp-reg_receiver"/>
</dbReference>
<reference evidence="5 6" key="1">
    <citation type="submission" date="2018-09" db="EMBL/GenBank/DDBJ databases">
        <title>Metagenome Assembled Genomes from an Advanced Water Purification Facility.</title>
        <authorList>
            <person name="Stamps B.W."/>
            <person name="Spear J.R."/>
        </authorList>
    </citation>
    <scope>NUCLEOTIDE SEQUENCE [LARGE SCALE GENOMIC DNA]</scope>
    <source>
        <strain evidence="5">Bin_42_2</strain>
    </source>
</reference>
<dbReference type="Gene3D" id="1.10.10.10">
    <property type="entry name" value="Winged helix-like DNA-binding domain superfamily/Winged helix DNA-binding domain"/>
    <property type="match status" value="1"/>
</dbReference>
<dbReference type="PANTHER" id="PTHR43214:SF44">
    <property type="entry name" value="TWO-COMPONENT RESPONSE REGULATOR"/>
    <property type="match status" value="1"/>
</dbReference>
<dbReference type="Gene3D" id="3.40.50.2300">
    <property type="match status" value="1"/>
</dbReference>
<dbReference type="PANTHER" id="PTHR43214">
    <property type="entry name" value="TWO-COMPONENT RESPONSE REGULATOR"/>
    <property type="match status" value="1"/>
</dbReference>
<name>A0A5C7WIY2_METME</name>
<dbReference type="InterPro" id="IPR036388">
    <property type="entry name" value="WH-like_DNA-bd_sf"/>
</dbReference>
<dbReference type="PROSITE" id="PS50110">
    <property type="entry name" value="RESPONSE_REGULATORY"/>
    <property type="match status" value="1"/>
</dbReference>
<gene>
    <name evidence="5" type="ORF">E6Q51_04615</name>
</gene>
<dbReference type="CDD" id="cd06170">
    <property type="entry name" value="LuxR_C_like"/>
    <property type="match status" value="1"/>
</dbReference>
<organism evidence="5 6">
    <name type="scientific">Methylophilus methylotrophus</name>
    <name type="common">Bacterium W3A1</name>
    <dbReference type="NCBI Taxonomy" id="17"/>
    <lineage>
        <taxon>Bacteria</taxon>
        <taxon>Pseudomonadati</taxon>
        <taxon>Pseudomonadota</taxon>
        <taxon>Betaproteobacteria</taxon>
        <taxon>Nitrosomonadales</taxon>
        <taxon>Methylophilaceae</taxon>
        <taxon>Methylophilus</taxon>
    </lineage>
</organism>
<dbReference type="AlphaFoldDB" id="A0A5C7WIY2"/>
<evidence type="ECO:0000256" key="2">
    <source>
        <dbReference type="PROSITE-ProRule" id="PRU00169"/>
    </source>
</evidence>
<evidence type="ECO:0000256" key="1">
    <source>
        <dbReference type="ARBA" id="ARBA00023125"/>
    </source>
</evidence>
<dbReference type="GO" id="GO:0000160">
    <property type="term" value="P:phosphorelay signal transduction system"/>
    <property type="evidence" value="ECO:0007669"/>
    <property type="project" value="InterPro"/>
</dbReference>
<dbReference type="PRINTS" id="PR00038">
    <property type="entry name" value="HTHLUXR"/>
</dbReference>
<keyword evidence="2" id="KW-0597">Phosphoprotein</keyword>
<dbReference type="SUPFAM" id="SSF46894">
    <property type="entry name" value="C-terminal effector domain of the bipartite response regulators"/>
    <property type="match status" value="1"/>
</dbReference>
<accession>A0A5C7WIY2</accession>